<sequence>MIELLAIPDWQTSPKTLEDWVAQLSTLAGRVEVSRESTGVSWLEIGSLRLRGYAVLDGLRVEAINFELNDPDPGPATLVIEAAAQALGYEVHPDDPDDPTDEDDDD</sequence>
<dbReference type="AlphaFoldDB" id="A0AAU7CRG4"/>
<evidence type="ECO:0000313" key="1">
    <source>
        <dbReference type="EMBL" id="XBH07721.1"/>
    </source>
</evidence>
<organism evidence="1">
    <name type="scientific">Singulisphaera sp. Ch08</name>
    <dbReference type="NCBI Taxonomy" id="3120278"/>
    <lineage>
        <taxon>Bacteria</taxon>
        <taxon>Pseudomonadati</taxon>
        <taxon>Planctomycetota</taxon>
        <taxon>Planctomycetia</taxon>
        <taxon>Isosphaerales</taxon>
        <taxon>Isosphaeraceae</taxon>
        <taxon>Singulisphaera</taxon>
    </lineage>
</organism>
<proteinExistence type="predicted"/>
<reference evidence="1" key="1">
    <citation type="submission" date="2024-05" db="EMBL/GenBank/DDBJ databases">
        <title>Planctomycetes of the genus Singulisphaera possess chitinolytic capabilities.</title>
        <authorList>
            <person name="Ivanova A."/>
        </authorList>
    </citation>
    <scope>NUCLEOTIDE SEQUENCE</scope>
    <source>
        <strain evidence="1">Ch08T</strain>
    </source>
</reference>
<dbReference type="RefSeq" id="WP_406700560.1">
    <property type="nucleotide sequence ID" value="NZ_CP155447.1"/>
</dbReference>
<dbReference type="EMBL" id="CP155447">
    <property type="protein sequence ID" value="XBH07721.1"/>
    <property type="molecule type" value="Genomic_DNA"/>
</dbReference>
<protein>
    <submittedName>
        <fullName evidence="1">Uncharacterized protein</fullName>
    </submittedName>
</protein>
<accession>A0AAU7CRG4</accession>
<name>A0AAU7CRG4_9BACT</name>
<gene>
    <name evidence="1" type="ORF">V5E97_17305</name>
</gene>